<gene>
    <name evidence="1" type="ORF">O1611_g8270</name>
</gene>
<name>A0ACC2JDD2_9PEZI</name>
<accession>A0ACC2JDD2</accession>
<keyword evidence="2" id="KW-1185">Reference proteome</keyword>
<protein>
    <submittedName>
        <fullName evidence="1">Uncharacterized protein</fullName>
    </submittedName>
</protein>
<dbReference type="Proteomes" id="UP001153332">
    <property type="component" value="Unassembled WGS sequence"/>
</dbReference>
<evidence type="ECO:0000313" key="1">
    <source>
        <dbReference type="EMBL" id="KAJ8125369.1"/>
    </source>
</evidence>
<proteinExistence type="predicted"/>
<evidence type="ECO:0000313" key="2">
    <source>
        <dbReference type="Proteomes" id="UP001153332"/>
    </source>
</evidence>
<reference evidence="1" key="1">
    <citation type="submission" date="2022-12" db="EMBL/GenBank/DDBJ databases">
        <title>Genome Sequence of Lasiodiplodia mahajangana.</title>
        <authorList>
            <person name="Buettner E."/>
        </authorList>
    </citation>
    <scope>NUCLEOTIDE SEQUENCE</scope>
    <source>
        <strain evidence="1">VT137</strain>
    </source>
</reference>
<dbReference type="EMBL" id="JAPUUL010002402">
    <property type="protein sequence ID" value="KAJ8125369.1"/>
    <property type="molecule type" value="Genomic_DNA"/>
</dbReference>
<sequence>MAQASYLTGTTSTPVMTTSYTFAFWGWKEWEEHLDWMAIRGINTALAWIGFEKIYIEVFREMGFSDADLEDFISGPAFLAWNHFGNIQGSWGSSMPESWIEDQFALQLKIIDRMVELGIKPILPAFPGYTPRAITRVFPSANVSNGSNWESFPTEYTNDTFLDPFDPLFEELQVRFVSKQKSYYGDVTNFWTLDQFNENNPASGDLGYLESVSKNTWNSLKAADPDAIWVMQGWLFASSLAFWTNDRIKAFLGGVTVDSDMLILDLFSESQPQWQRTDSFYGKPWIWCQLHGYGGNYGLYGQIMNVTVNSIEALRSSDTLVGFGLTPEGLEGNEIMYNLLLDQAWSNTPIDTETYFHDWVASRYGASGVSLPKRLYEAWEKLRPTVFNNTNLVANAVPKSIFELVPSTSNLVNRTGHHPTLLNYDPAVMVLAWKLLYRAGVDEPVLFSNPAYQYDLVDWTRQVMGNAFIPLYEQLIATYTTADQQSRNHTLKVQGRKLTQLLSTLDVVLATNENFRLSTWIKAARATVNTSNPDYPATANFLEYQARNQVTLWGPTGQISDYSSPSWSGLVATYYLPRWQKFIDYLVATPSSEYNQSEFTADLLEWELSWVNRTTAARELPDSDDDLRTVLAVVINVWSSIFTRNSAIICNGINRKRNQSTSSNYALIRGTMPTTRAAEKNAGKDEGKGAGSKHEVEDKTSPKSKRVKTEDDKEQQTIEDTIPSPTEAYGNGHAVPIPEKGPAAVKEENGDTRHQDHKTGAAEKPGAREGAVPSSILEKGIIYFFFRGRVGIDEPSDVKEIQRSYMILRPLDKDAKLGEGTLPDAGNTRLIAVPKKVFPRSGRERWIAFVEKSDASLKTLREQFLSSSDYETKTVGTRHKPAATPAAEGIYAITTTGRESHLAYILTLPAELGEVQEDLGLRKQGSFIISTRNPQYEAPRGVSLPKGPEFPKDVQDEFRELRWMPSQPRHLDFVNTQFLLIGESSGIAKATEPQKEDEEKGRETPKEELEKLEDEDTHRMETLKDDDSRAIFADLGALATDYPKLETTF</sequence>
<comment type="caution">
    <text evidence="1">The sequence shown here is derived from an EMBL/GenBank/DDBJ whole genome shotgun (WGS) entry which is preliminary data.</text>
</comment>
<organism evidence="1 2">
    <name type="scientific">Lasiodiplodia mahajangana</name>
    <dbReference type="NCBI Taxonomy" id="1108764"/>
    <lineage>
        <taxon>Eukaryota</taxon>
        <taxon>Fungi</taxon>
        <taxon>Dikarya</taxon>
        <taxon>Ascomycota</taxon>
        <taxon>Pezizomycotina</taxon>
        <taxon>Dothideomycetes</taxon>
        <taxon>Dothideomycetes incertae sedis</taxon>
        <taxon>Botryosphaeriales</taxon>
        <taxon>Botryosphaeriaceae</taxon>
        <taxon>Lasiodiplodia</taxon>
    </lineage>
</organism>